<dbReference type="Pfam" id="PF08447">
    <property type="entry name" value="PAS_3"/>
    <property type="match status" value="1"/>
</dbReference>
<evidence type="ECO:0000259" key="6">
    <source>
        <dbReference type="PROSITE" id="PS50109"/>
    </source>
</evidence>
<feature type="coiled-coil region" evidence="5">
    <location>
        <begin position="157"/>
        <end position="202"/>
    </location>
</feature>
<dbReference type="PRINTS" id="PR00344">
    <property type="entry name" value="BCTRLSENSOR"/>
</dbReference>
<gene>
    <name evidence="9" type="ORF">WQQ_03900</name>
</gene>
<dbReference type="PATRIC" id="fig|1172194.4.peg.370"/>
<dbReference type="SUPFAM" id="SSF55785">
    <property type="entry name" value="PYP-like sensor domain (PAS domain)"/>
    <property type="match status" value="3"/>
</dbReference>
<name>I8T906_9GAMM</name>
<dbReference type="Gene3D" id="3.40.50.2300">
    <property type="match status" value="1"/>
</dbReference>
<dbReference type="InterPro" id="IPR035965">
    <property type="entry name" value="PAS-like_dom_sf"/>
</dbReference>
<evidence type="ECO:0000256" key="2">
    <source>
        <dbReference type="ARBA" id="ARBA00012438"/>
    </source>
</evidence>
<dbReference type="InterPro" id="IPR001789">
    <property type="entry name" value="Sig_transdc_resp-reg_receiver"/>
</dbReference>
<dbReference type="PROSITE" id="PS50113">
    <property type="entry name" value="PAC"/>
    <property type="match status" value="2"/>
</dbReference>
<dbReference type="InterPro" id="IPR003661">
    <property type="entry name" value="HisK_dim/P_dom"/>
</dbReference>
<dbReference type="OrthoDB" id="6973808at2"/>
<dbReference type="Gene3D" id="3.30.450.20">
    <property type="entry name" value="PAS domain"/>
    <property type="match status" value="3"/>
</dbReference>
<dbReference type="InterPro" id="IPR003594">
    <property type="entry name" value="HATPase_dom"/>
</dbReference>
<evidence type="ECO:0000256" key="3">
    <source>
        <dbReference type="ARBA" id="ARBA00022553"/>
    </source>
</evidence>
<sequence length="858" mass="95433">MDAAFPVWPRVNSQTAALVRAFDWSRTSLGPIASWPQSLRTTVEIVLGSPVAMVLMCGRDHVMIYNDAYSLIAGKRHPQALGGTVPSIWPEIWESWNRRIIEAGFRGETLTYTDQQLLLMRNGAPEEVWFDLYYAPTRDEAGVVSAILCTVVETTAKVLALQRQQQNEQQLKRLNEELRAQREAIEAANRKLEAETDFLRDMFQHSPSFIAVLRGPDHVFELLNEPYQRLIGDREVLGKPIREVMPEVAEQGFVDLLDRVYRTGEPFVGTHVSVLLRRRDDEELREHILDFVYQPIRAKDGAVIAIFVEGTDATDRASAEERLRIAQKAGGIGAFEWFPDTGEVVISDEFRRIWNLPADSEVSADTLVSLVLPDDRKRTGPALLENTPNPLDYTEYRIRDPQTGEIRWLARRGEVIQDNDRLPQRYVGVCFDITARKSIEEELRVLNDTLEHRVATEVAERSAAEEALRQAQKMEAVGQLTGGIAHDFNNLLQGIVGSLDLVQTYITRGRLVEADRFVGSAMTSANRAAALTHRLLAFARRQPLDPKPVHANQLIASMEDLLRRSLGVSIDIELVLAGGLWMTRCDTNQLENAILNLAINARDAMPQGGKLTIETCNAHLDNAYAARQREVTPGQYVCICVTDTGDGMTPEVITRAFDPFFTTKPVGQGTGLGLSMIYGFARQSEGYAKIYSEVGKGTTVKLYLPRFHGNDEDHSIGLEAEHSPVHNAGETILLVEDERVVRALVAEVLQELGYSVLEAADGPTAVKLLDSERRIDLLVTDIGLPGLNGRQVADTARKLRPELKVLFMTGYAENAAVSSGFLEPGMQMITKPFPMKTLSSRVGDLIGKPRGGPAKPTR</sequence>
<dbReference type="SUPFAM" id="SSF52172">
    <property type="entry name" value="CheY-like"/>
    <property type="match status" value="1"/>
</dbReference>
<accession>I8T906</accession>
<comment type="catalytic activity">
    <reaction evidence="1">
        <text>ATP + protein L-histidine = ADP + protein N-phospho-L-histidine.</text>
        <dbReference type="EC" id="2.7.13.3"/>
    </reaction>
</comment>
<dbReference type="Pfam" id="PF00072">
    <property type="entry name" value="Response_reg"/>
    <property type="match status" value="1"/>
</dbReference>
<keyword evidence="5" id="KW-0175">Coiled coil</keyword>
<dbReference type="InterPro" id="IPR011006">
    <property type="entry name" value="CheY-like_superfamily"/>
</dbReference>
<feature type="domain" description="PAC" evidence="8">
    <location>
        <begin position="270"/>
        <end position="325"/>
    </location>
</feature>
<dbReference type="SMART" id="SM00448">
    <property type="entry name" value="REC"/>
    <property type="match status" value="1"/>
</dbReference>
<keyword evidence="10" id="KW-1185">Reference proteome</keyword>
<reference evidence="9 10" key="1">
    <citation type="journal article" date="2012" name="J. Bacteriol.">
        <title>Genome Sequence of n-Alkane-Degrading Hydrocarboniphaga effusa Strain AP103T (ATCC BAA-332T).</title>
        <authorList>
            <person name="Chang H.K."/>
            <person name="Zylstra G.J."/>
            <person name="Chae J.C."/>
        </authorList>
    </citation>
    <scope>NUCLEOTIDE SEQUENCE [LARGE SCALE GENOMIC DNA]</scope>
    <source>
        <strain evidence="9 10">AP103</strain>
    </source>
</reference>
<evidence type="ECO:0000256" key="4">
    <source>
        <dbReference type="PROSITE-ProRule" id="PRU00169"/>
    </source>
</evidence>
<dbReference type="Proteomes" id="UP000003704">
    <property type="component" value="Unassembled WGS sequence"/>
</dbReference>
<dbReference type="CDD" id="cd16919">
    <property type="entry name" value="HATPase_CckA-like"/>
    <property type="match status" value="1"/>
</dbReference>
<dbReference type="Gene3D" id="3.30.565.10">
    <property type="entry name" value="Histidine kinase-like ATPase, C-terminal domain"/>
    <property type="match status" value="1"/>
</dbReference>
<dbReference type="SMART" id="SM00388">
    <property type="entry name" value="HisKA"/>
    <property type="match status" value="1"/>
</dbReference>
<dbReference type="AlphaFoldDB" id="I8T906"/>
<feature type="domain" description="Response regulatory" evidence="7">
    <location>
        <begin position="731"/>
        <end position="846"/>
    </location>
</feature>
<dbReference type="Pfam" id="PF08448">
    <property type="entry name" value="PAS_4"/>
    <property type="match status" value="1"/>
</dbReference>
<dbReference type="InterPro" id="IPR001610">
    <property type="entry name" value="PAC"/>
</dbReference>
<dbReference type="Gene3D" id="1.10.287.130">
    <property type="match status" value="1"/>
</dbReference>
<feature type="modified residue" description="4-aspartylphosphate" evidence="4">
    <location>
        <position position="781"/>
    </location>
</feature>
<feature type="domain" description="Histidine kinase" evidence="6">
    <location>
        <begin position="483"/>
        <end position="708"/>
    </location>
</feature>
<dbReference type="InterPro" id="IPR036097">
    <property type="entry name" value="HisK_dim/P_sf"/>
</dbReference>
<dbReference type="GO" id="GO:0000155">
    <property type="term" value="F:phosphorelay sensor kinase activity"/>
    <property type="evidence" value="ECO:0007669"/>
    <property type="project" value="InterPro"/>
</dbReference>
<protein>
    <recommendedName>
        <fullName evidence="2">histidine kinase</fullName>
        <ecNumber evidence="2">2.7.13.3</ecNumber>
    </recommendedName>
</protein>
<dbReference type="PANTHER" id="PTHR43065:SF42">
    <property type="entry name" value="TWO-COMPONENT SENSOR PPRA"/>
    <property type="match status" value="1"/>
</dbReference>
<evidence type="ECO:0000313" key="9">
    <source>
        <dbReference type="EMBL" id="EIT70253.1"/>
    </source>
</evidence>
<comment type="caution">
    <text evidence="9">The sequence shown here is derived from an EMBL/GenBank/DDBJ whole genome shotgun (WGS) entry which is preliminary data.</text>
</comment>
<dbReference type="EC" id="2.7.13.3" evidence="2"/>
<organism evidence="9 10">
    <name type="scientific">Hydrocarboniphaga effusa AP103</name>
    <dbReference type="NCBI Taxonomy" id="1172194"/>
    <lineage>
        <taxon>Bacteria</taxon>
        <taxon>Pseudomonadati</taxon>
        <taxon>Pseudomonadota</taxon>
        <taxon>Gammaproteobacteria</taxon>
        <taxon>Nevskiales</taxon>
        <taxon>Nevskiaceae</taxon>
        <taxon>Hydrocarboniphaga</taxon>
    </lineage>
</organism>
<evidence type="ECO:0000256" key="1">
    <source>
        <dbReference type="ARBA" id="ARBA00000085"/>
    </source>
</evidence>
<dbReference type="CDD" id="cd18161">
    <property type="entry name" value="REC_hyHK_blue-like"/>
    <property type="match status" value="1"/>
</dbReference>
<dbReference type="SUPFAM" id="SSF47384">
    <property type="entry name" value="Homodimeric domain of signal transducing histidine kinase"/>
    <property type="match status" value="1"/>
</dbReference>
<dbReference type="InterPro" id="IPR013655">
    <property type="entry name" value="PAS_fold_3"/>
</dbReference>
<dbReference type="SMART" id="SM00387">
    <property type="entry name" value="HATPase_c"/>
    <property type="match status" value="1"/>
</dbReference>
<dbReference type="InterPro" id="IPR000014">
    <property type="entry name" value="PAS"/>
</dbReference>
<dbReference type="InterPro" id="IPR036890">
    <property type="entry name" value="HATPase_C_sf"/>
</dbReference>
<evidence type="ECO:0000259" key="7">
    <source>
        <dbReference type="PROSITE" id="PS50110"/>
    </source>
</evidence>
<dbReference type="SUPFAM" id="SSF55874">
    <property type="entry name" value="ATPase domain of HSP90 chaperone/DNA topoisomerase II/histidine kinase"/>
    <property type="match status" value="1"/>
</dbReference>
<dbReference type="InterPro" id="IPR013656">
    <property type="entry name" value="PAS_4"/>
</dbReference>
<dbReference type="SMART" id="SM00086">
    <property type="entry name" value="PAC"/>
    <property type="match status" value="3"/>
</dbReference>
<feature type="domain" description="PAC" evidence="8">
    <location>
        <begin position="392"/>
        <end position="445"/>
    </location>
</feature>
<proteinExistence type="predicted"/>
<dbReference type="STRING" id="1172194.WQQ_03900"/>
<dbReference type="PROSITE" id="PS50109">
    <property type="entry name" value="HIS_KIN"/>
    <property type="match status" value="1"/>
</dbReference>
<evidence type="ECO:0000259" key="8">
    <source>
        <dbReference type="PROSITE" id="PS50113"/>
    </source>
</evidence>
<dbReference type="InterPro" id="IPR005467">
    <property type="entry name" value="His_kinase_dom"/>
</dbReference>
<dbReference type="EMBL" id="AKGD01000001">
    <property type="protein sequence ID" value="EIT70253.1"/>
    <property type="molecule type" value="Genomic_DNA"/>
</dbReference>
<dbReference type="SMART" id="SM00091">
    <property type="entry name" value="PAS"/>
    <property type="match status" value="2"/>
</dbReference>
<dbReference type="InterPro" id="IPR000700">
    <property type="entry name" value="PAS-assoc_C"/>
</dbReference>
<dbReference type="PROSITE" id="PS50110">
    <property type="entry name" value="RESPONSE_REGULATORY"/>
    <property type="match status" value="1"/>
</dbReference>
<dbReference type="InterPro" id="IPR004358">
    <property type="entry name" value="Sig_transdc_His_kin-like_C"/>
</dbReference>
<dbReference type="CDD" id="cd00130">
    <property type="entry name" value="PAS"/>
    <property type="match status" value="1"/>
</dbReference>
<dbReference type="PANTHER" id="PTHR43065">
    <property type="entry name" value="SENSOR HISTIDINE KINASE"/>
    <property type="match status" value="1"/>
</dbReference>
<dbReference type="Gene3D" id="2.10.70.100">
    <property type="match status" value="1"/>
</dbReference>
<evidence type="ECO:0000256" key="5">
    <source>
        <dbReference type="SAM" id="Coils"/>
    </source>
</evidence>
<evidence type="ECO:0000313" key="10">
    <source>
        <dbReference type="Proteomes" id="UP000003704"/>
    </source>
</evidence>
<keyword evidence="3 4" id="KW-0597">Phosphoprotein</keyword>
<dbReference type="Pfam" id="PF02518">
    <property type="entry name" value="HATPase_c"/>
    <property type="match status" value="1"/>
</dbReference>
<dbReference type="RefSeq" id="WP_007183349.1">
    <property type="nucleotide sequence ID" value="NZ_AKGD01000001.1"/>
</dbReference>